<keyword evidence="2" id="KW-1133">Transmembrane helix</keyword>
<feature type="compositionally biased region" description="Polar residues" evidence="8">
    <location>
        <begin position="89"/>
        <end position="104"/>
    </location>
</feature>
<feature type="compositionally biased region" description="Basic residues" evidence="8">
    <location>
        <begin position="493"/>
        <end position="508"/>
    </location>
</feature>
<evidence type="ECO:0000313" key="10">
    <source>
        <dbReference type="Proteomes" id="UP000005408"/>
    </source>
</evidence>
<keyword evidence="10" id="KW-1185">Reference proteome</keyword>
<dbReference type="InterPro" id="IPR012879">
    <property type="entry name" value="CCDC47"/>
</dbReference>
<dbReference type="Pfam" id="PF07946">
    <property type="entry name" value="CCDC47"/>
    <property type="match status" value="1"/>
</dbReference>
<feature type="compositionally biased region" description="Basic and acidic residues" evidence="8">
    <location>
        <begin position="134"/>
        <end position="152"/>
    </location>
</feature>
<reference evidence="9" key="1">
    <citation type="submission" date="2022-08" db="UniProtKB">
        <authorList>
            <consortium name="EnsemblMetazoa"/>
        </authorList>
    </citation>
    <scope>IDENTIFICATION</scope>
    <source>
        <strain evidence="9">05x7-T-G4-1.051#20</strain>
    </source>
</reference>
<evidence type="ECO:0000313" key="9">
    <source>
        <dbReference type="EnsemblMetazoa" id="G32689.5:cds"/>
    </source>
</evidence>
<dbReference type="GO" id="GO:0030867">
    <property type="term" value="C:rough endoplasmic reticulum membrane"/>
    <property type="evidence" value="ECO:0007669"/>
    <property type="project" value="UniProtKB-SubCell"/>
</dbReference>
<evidence type="ECO:0000256" key="4">
    <source>
        <dbReference type="ARBA" id="ARBA00034697"/>
    </source>
</evidence>
<protein>
    <recommendedName>
        <fullName evidence="6">PAT complex subunit CCDC47</fullName>
    </recommendedName>
    <alternativeName>
        <fullName evidence="7">Coiled-coil domain-containing protein 47</fullName>
    </alternativeName>
</protein>
<accession>A0A8W8MBA8</accession>
<proteinExistence type="inferred from homology"/>
<evidence type="ECO:0000256" key="5">
    <source>
        <dbReference type="ARBA" id="ARBA00034746"/>
    </source>
</evidence>
<dbReference type="AlphaFoldDB" id="A0A8W8MBA8"/>
<feature type="region of interest" description="Disordered" evidence="8">
    <location>
        <begin position="74"/>
        <end position="152"/>
    </location>
</feature>
<evidence type="ECO:0000256" key="8">
    <source>
        <dbReference type="SAM" id="MobiDB-lite"/>
    </source>
</evidence>
<name>A0A8W8MBA8_MAGGI</name>
<evidence type="ECO:0000256" key="1">
    <source>
        <dbReference type="ARBA" id="ARBA00022692"/>
    </source>
</evidence>
<comment type="similarity">
    <text evidence="5">Belongs to the CCDC47 family.</text>
</comment>
<comment type="subcellular location">
    <subcellularLocation>
        <location evidence="4">Rough endoplasmic reticulum membrane</location>
        <topology evidence="4">Single-pass type I membrane protein</topology>
    </subcellularLocation>
</comment>
<evidence type="ECO:0000256" key="6">
    <source>
        <dbReference type="ARBA" id="ARBA00034875"/>
    </source>
</evidence>
<dbReference type="PANTHER" id="PTHR12883">
    <property type="entry name" value="ADIPOCYTE-SPECIFIC PROTEIN 4-RELATED"/>
    <property type="match status" value="1"/>
</dbReference>
<keyword evidence="1" id="KW-0812">Transmembrane</keyword>
<dbReference type="PANTHER" id="PTHR12883:SF0">
    <property type="entry name" value="PAT COMPLEX SUBUNIT CCDC47"/>
    <property type="match status" value="1"/>
</dbReference>
<sequence length="508" mass="58455">MSGNKPKNCHWFGNEAVLGKEKNDALSGHASKVIFEGMMKLWVLLCLLACLTPLTARQQDVEVDDNEFAEFEDEEEFVMETNNEKSEQAAGNTNKPTSQDQRSASVEDPEEEETTVETEDEEFEHFIDEDEFEGFEKDKSQSSKSKEGQPELKMADVPVHLRTNWDSFYVEILMLAGLGVYFLNFLQGKSKNHKLAQSWLSAHRDILEQNFSIVGDDGTSKEASSGTLMKESENVYALWCSGRTCVEGMLVELKFLKRQDLISSISNMLKPSSDQIVIQVDLEPKVMDKFVFAIVQKRSSGKLHKELLDLSQFTEKKNMDKKLDIPTCFQVLSEIMEATTAVLDKKVCQVLQKYEACVEYIHFSDQYSGIKSTDDSQPTKLPQVKPVLMFVFNVPGKGKSKPSDMESMKPLLQMVFHCIDKVSRLQLSREAKQKAEKNRQKAEEEYERLTHSQRQEAAQLRREEKRRAEKERLLNEEDPDKARKLEERENRREMKRKQPKMKMMKVQG</sequence>
<feature type="compositionally biased region" description="Basic and acidic residues" evidence="8">
    <location>
        <begin position="430"/>
        <end position="492"/>
    </location>
</feature>
<dbReference type="GO" id="GO:0032469">
    <property type="term" value="P:endoplasmic reticulum calcium ion homeostasis"/>
    <property type="evidence" value="ECO:0007669"/>
    <property type="project" value="InterPro"/>
</dbReference>
<organism evidence="9 10">
    <name type="scientific">Magallana gigas</name>
    <name type="common">Pacific oyster</name>
    <name type="synonym">Crassostrea gigas</name>
    <dbReference type="NCBI Taxonomy" id="29159"/>
    <lineage>
        <taxon>Eukaryota</taxon>
        <taxon>Metazoa</taxon>
        <taxon>Spiralia</taxon>
        <taxon>Lophotrochozoa</taxon>
        <taxon>Mollusca</taxon>
        <taxon>Bivalvia</taxon>
        <taxon>Autobranchia</taxon>
        <taxon>Pteriomorphia</taxon>
        <taxon>Ostreida</taxon>
        <taxon>Ostreoidea</taxon>
        <taxon>Ostreidae</taxon>
        <taxon>Magallana</taxon>
    </lineage>
</organism>
<feature type="compositionally biased region" description="Acidic residues" evidence="8">
    <location>
        <begin position="107"/>
        <end position="133"/>
    </location>
</feature>
<feature type="region of interest" description="Disordered" evidence="8">
    <location>
        <begin position="430"/>
        <end position="508"/>
    </location>
</feature>
<dbReference type="GO" id="GO:0005509">
    <property type="term" value="F:calcium ion binding"/>
    <property type="evidence" value="ECO:0007669"/>
    <property type="project" value="InterPro"/>
</dbReference>
<keyword evidence="3" id="KW-0472">Membrane</keyword>
<dbReference type="Proteomes" id="UP000005408">
    <property type="component" value="Unassembled WGS sequence"/>
</dbReference>
<dbReference type="EnsemblMetazoa" id="G32689.5">
    <property type="protein sequence ID" value="G32689.5:cds"/>
    <property type="gene ID" value="G32689"/>
</dbReference>
<evidence type="ECO:0000256" key="7">
    <source>
        <dbReference type="ARBA" id="ARBA00034902"/>
    </source>
</evidence>
<evidence type="ECO:0000256" key="3">
    <source>
        <dbReference type="ARBA" id="ARBA00023136"/>
    </source>
</evidence>
<evidence type="ECO:0000256" key="2">
    <source>
        <dbReference type="ARBA" id="ARBA00022989"/>
    </source>
</evidence>